<feature type="region of interest" description="Disordered" evidence="1">
    <location>
        <begin position="493"/>
        <end position="545"/>
    </location>
</feature>
<feature type="region of interest" description="Disordered" evidence="1">
    <location>
        <begin position="774"/>
        <end position="797"/>
    </location>
</feature>
<comment type="caution">
    <text evidence="2">The sequence shown here is derived from an EMBL/GenBank/DDBJ whole genome shotgun (WGS) entry which is preliminary data.</text>
</comment>
<evidence type="ECO:0000256" key="1">
    <source>
        <dbReference type="SAM" id="MobiDB-lite"/>
    </source>
</evidence>
<feature type="compositionally biased region" description="Low complexity" evidence="1">
    <location>
        <begin position="968"/>
        <end position="978"/>
    </location>
</feature>
<evidence type="ECO:0000313" key="2">
    <source>
        <dbReference type="EMBL" id="MPM07842.1"/>
    </source>
</evidence>
<dbReference type="AntiFam" id="ANF00092">
    <property type="entry name" value="Shadow ORF (opposite soxA)"/>
</dbReference>
<sequence>MGRDHAQRDLLALERVGGGDHLAQPVGAVLEEPKPDRMAEMGREAGRGDPALIALGLLRRTRGEEMRADGDRHGRIDRHQAHKAAGVGHERLAPAHHRPDRILLRRDHPAHAEHLRRALAVQLIARGMALLDAQHAERLGAVGGGAEIGADRNQSCHQRRAIACRHRDLIGQFARERDPEEPRPEPAADGGLCAGHEREGRIREVEAVDHPREQAPRIGARDGKLRPGIGGRDQLHVKLGPQALPAEFHVAIDRPGLRRGGGDDVMVLAKTRAGAVIIGKAVLAQHQTIAHHADLQRGHGIGIDPVEEFARARPLHIDLAKRGHVADADARARRQHLAVDTLAPVRLARAGEVLRPHPGSDLDEGRALRRRPVMRRREPARAEALPAVAAAKRGQRHRRAGRAEDRGAGRGKRLAGEFRHHRKRRDVRGLALIGRHAKRGPALQMLDRAHVLLMRKPDVLDGDVVLQVDPGPALARHLPEGHLPRREVDGARQIGKGRGDAEIGQRRLRHPRARGQRRPGLALPCRRSRGGEPRHRTGLGQEGEQAVVPDRPAAVMAGQLHIRVPAARDAKRAGLDPMGAALAGHRDPAQPVPAAAVADHRAGEERIVAEGLHLGARVDHRGHLDALRDQVERGAVAVIAIGEDRHLLRRRHCPAVRIGAQRTAKQDTGAVVIGEGDVPLDRARGQHGALRGDPPQRLAHRRAGRREVVRDPFERAIDAMVEGAEDRGAAHHPQVRQAREFRLDAGKPLGRRGVIKGVGLGQQPPAQTEILVGKDHPRAGPRCGQRRGKPRGPGADDQQVAMQEALVIGIRVGKHRQAAKPRRAPDRGLVELLPERLRPHEGLVVEPRREERREQVVHRQQVVAQAARVVLAARLEPVEELGHRGAGVRLLPGTAAQLDERIRLLGAGGEDAARAVILERAPDQADVVCQERRGERVARMAAQLAPVEAEAQRRAALDQTAGKPGHAAPPFRASATSRASSAPRISCVRVLRVTISHERSPCS</sequence>
<feature type="region of interest" description="Disordered" evidence="1">
    <location>
        <begin position="951"/>
        <end position="978"/>
    </location>
</feature>
<feature type="region of interest" description="Disordered" evidence="1">
    <location>
        <begin position="388"/>
        <end position="415"/>
    </location>
</feature>
<protein>
    <submittedName>
        <fullName evidence="2">Uncharacterized protein</fullName>
    </submittedName>
</protein>
<gene>
    <name evidence="2" type="ORF">SDC9_54151</name>
</gene>
<reference evidence="2" key="1">
    <citation type="submission" date="2019-08" db="EMBL/GenBank/DDBJ databases">
        <authorList>
            <person name="Kucharzyk K."/>
            <person name="Murdoch R.W."/>
            <person name="Higgins S."/>
            <person name="Loffler F."/>
        </authorList>
    </citation>
    <scope>NUCLEOTIDE SEQUENCE</scope>
</reference>
<feature type="compositionally biased region" description="Basic and acidic residues" evidence="1">
    <location>
        <begin position="401"/>
        <end position="415"/>
    </location>
</feature>
<organism evidence="2">
    <name type="scientific">bioreactor metagenome</name>
    <dbReference type="NCBI Taxonomy" id="1076179"/>
    <lineage>
        <taxon>unclassified sequences</taxon>
        <taxon>metagenomes</taxon>
        <taxon>ecological metagenomes</taxon>
    </lineage>
</organism>
<dbReference type="AlphaFoldDB" id="A0A644WVL1"/>
<accession>A0A644WVL1</accession>
<name>A0A644WVL1_9ZZZZ</name>
<feature type="region of interest" description="Disordered" evidence="1">
    <location>
        <begin position="685"/>
        <end position="705"/>
    </location>
</feature>
<feature type="region of interest" description="Disordered" evidence="1">
    <location>
        <begin position="175"/>
        <end position="194"/>
    </location>
</feature>
<feature type="compositionally biased region" description="Basic and acidic residues" evidence="1">
    <location>
        <begin position="175"/>
        <end position="186"/>
    </location>
</feature>
<proteinExistence type="predicted"/>
<feature type="compositionally biased region" description="Basic residues" evidence="1">
    <location>
        <begin position="506"/>
        <end position="517"/>
    </location>
</feature>
<dbReference type="EMBL" id="VSSQ01001381">
    <property type="protein sequence ID" value="MPM07842.1"/>
    <property type="molecule type" value="Genomic_DNA"/>
</dbReference>